<dbReference type="SMART" id="SM00462">
    <property type="entry name" value="PTB"/>
    <property type="match status" value="1"/>
</dbReference>
<dbReference type="CDD" id="cd06793">
    <property type="entry name" value="PDZ2_APBA1_3-like"/>
    <property type="match status" value="1"/>
</dbReference>
<keyword evidence="8" id="KW-1185">Reference proteome</keyword>
<dbReference type="InterPro" id="IPR001478">
    <property type="entry name" value="PDZ"/>
</dbReference>
<feature type="domain" description="PDZ" evidence="6">
    <location>
        <begin position="632"/>
        <end position="709"/>
    </location>
</feature>
<proteinExistence type="predicted"/>
<feature type="region of interest" description="Disordered" evidence="4">
    <location>
        <begin position="1"/>
        <end position="54"/>
    </location>
</feature>
<keyword evidence="3" id="KW-0677">Repeat</keyword>
<dbReference type="Pfam" id="PF00595">
    <property type="entry name" value="PDZ"/>
    <property type="match status" value="2"/>
</dbReference>
<dbReference type="PROSITE" id="PS01179">
    <property type="entry name" value="PID"/>
    <property type="match status" value="1"/>
</dbReference>
<dbReference type="CDD" id="cd06720">
    <property type="entry name" value="PDZ1_APBA1_3-like"/>
    <property type="match status" value="1"/>
</dbReference>
<feature type="compositionally biased region" description="Pro residues" evidence="4">
    <location>
        <begin position="406"/>
        <end position="421"/>
    </location>
</feature>
<sequence>MESLTTSQSPPGPPAMDLEEPRDALSPPQDVTPNCQWDPVPGGPGSLNQMELDGPSIRELVQQFEALPGDLASLSPDGPPCPLHVATGHGLASRDVADAHGLLSAEAGRDDLLSLLHCQECPPPQSCPKEPPDPAPRLLQPPEDPDGDAGPPEWPEGASAEQAGSRSSSSSPEPWLETVPLVVPEEPPASVQSPKTLVPYPALQEVPGPCDHEDLLDGVIFGAKYLGSTQLVSERNPPPSTRMAQAREAMDRVKAPEGETQPMTEVDLFVSTKRVKVLTADSQEAMMDHALQTISYIADIGNVLVLMARRRLARRPAPQAHSRQLYRMICHVFHSEDVSSPAPGVRGGVGGRGGLGARPALFQRPPGHAVPAVSSHRSSALSAASPTNPWASGLCHKPQRLAAHPPAFPPPGRCPSPPPTDSPRQRLLSTVPVATGHGAVSQESCPWWGREGSAPRTPARGSGRPEGGGGTPPREPLPVATQAQLIAQAIGQAFSVAYGQFLRESGIDPSQVGAQQSLGAAGPGHLHNGDLDHFSNSENCREVCIEKRRGEGLGVALVESGWGSLLPTAVIANLLHGGPAERSGALSIGDRLTAINGTSLVGLPLAACQAAVREVKSQTLVTLSIIHCPPVTTAIIRRPHAREQLGFCVEDGIICSLLRGGIAERGGVRVGHRIIEINGHSVVATPHARIIELLTEAHVEVHIKTMPAATYRLLTGQEQPVYL</sequence>
<dbReference type="InterPro" id="IPR006020">
    <property type="entry name" value="PTB/PI_dom"/>
</dbReference>
<evidence type="ECO:0000256" key="2">
    <source>
        <dbReference type="ARBA" id="ARBA00022553"/>
    </source>
</evidence>
<evidence type="ECO:0000256" key="3">
    <source>
        <dbReference type="ARBA" id="ARBA00022737"/>
    </source>
</evidence>
<dbReference type="Pfam" id="PF00640">
    <property type="entry name" value="PID"/>
    <property type="match status" value="1"/>
</dbReference>
<keyword evidence="1" id="KW-0813">Transport</keyword>
<dbReference type="Proteomes" id="UP000823872">
    <property type="component" value="Chromosome A2"/>
</dbReference>
<accession>A0ABI8AQ27</accession>
<dbReference type="CDD" id="cd01208">
    <property type="entry name" value="PTB_X11"/>
    <property type="match status" value="1"/>
</dbReference>
<reference evidence="7" key="2">
    <citation type="submission" date="2025-08" db="UniProtKB">
        <authorList>
            <consortium name="Ensembl"/>
        </authorList>
    </citation>
    <scope>IDENTIFICATION</scope>
    <source>
        <strain evidence="7">breed Abyssinian</strain>
    </source>
</reference>
<evidence type="ECO:0000259" key="6">
    <source>
        <dbReference type="PROSITE" id="PS50106"/>
    </source>
</evidence>
<feature type="domain" description="PID" evidence="5">
    <location>
        <begin position="217"/>
        <end position="350"/>
    </location>
</feature>
<dbReference type="Gene3D" id="2.30.42.10">
    <property type="match status" value="2"/>
</dbReference>
<feature type="domain" description="PDZ" evidence="6">
    <location>
        <begin position="542"/>
        <end position="627"/>
    </location>
</feature>
<dbReference type="SUPFAM" id="SSF50156">
    <property type="entry name" value="PDZ domain-like"/>
    <property type="match status" value="2"/>
</dbReference>
<reference evidence="7 8" key="1">
    <citation type="submission" date="2021-02" db="EMBL/GenBank/DDBJ databases">
        <title>Safari Cat Assemblies.</title>
        <authorList>
            <person name="Bredemeyer K.R."/>
            <person name="Murphy W.J."/>
        </authorList>
    </citation>
    <scope>NUCLEOTIDE SEQUENCE [LARGE SCALE GENOMIC DNA]</scope>
</reference>
<dbReference type="SMART" id="SM00228">
    <property type="entry name" value="PDZ"/>
    <property type="match status" value="2"/>
</dbReference>
<dbReference type="InterPro" id="IPR051230">
    <property type="entry name" value="APP-Binding"/>
</dbReference>
<dbReference type="SUPFAM" id="SSF50729">
    <property type="entry name" value="PH domain-like"/>
    <property type="match status" value="1"/>
</dbReference>
<dbReference type="PANTHER" id="PTHR12345">
    <property type="entry name" value="SYNTENIN RELATED"/>
    <property type="match status" value="1"/>
</dbReference>
<gene>
    <name evidence="7" type="primary">APBA3</name>
</gene>
<organism evidence="7 8">
    <name type="scientific">Felis catus</name>
    <name type="common">Cat</name>
    <name type="synonym">Felis silvestris catus</name>
    <dbReference type="NCBI Taxonomy" id="9685"/>
    <lineage>
        <taxon>Eukaryota</taxon>
        <taxon>Metazoa</taxon>
        <taxon>Chordata</taxon>
        <taxon>Craniata</taxon>
        <taxon>Vertebrata</taxon>
        <taxon>Euteleostomi</taxon>
        <taxon>Mammalia</taxon>
        <taxon>Eutheria</taxon>
        <taxon>Laurasiatheria</taxon>
        <taxon>Carnivora</taxon>
        <taxon>Feliformia</taxon>
        <taxon>Felidae</taxon>
        <taxon>Felinae</taxon>
        <taxon>Felis</taxon>
    </lineage>
</organism>
<feature type="region of interest" description="Disordered" evidence="4">
    <location>
        <begin position="365"/>
        <end position="477"/>
    </location>
</feature>
<dbReference type="Gene3D" id="2.30.29.30">
    <property type="entry name" value="Pleckstrin-homology domain (PH domain)/Phosphotyrosine-binding domain (PTB)"/>
    <property type="match status" value="2"/>
</dbReference>
<dbReference type="GeneTree" id="ENSGT00940000160384"/>
<protein>
    <recommendedName>
        <fullName evidence="9">Amyloid beta precursor protein binding family A member 3</fullName>
    </recommendedName>
</protein>
<dbReference type="InterPro" id="IPR036034">
    <property type="entry name" value="PDZ_sf"/>
</dbReference>
<name>A0ABI8AQ27_FELCA</name>
<dbReference type="PROSITE" id="PS50106">
    <property type="entry name" value="PDZ"/>
    <property type="match status" value="2"/>
</dbReference>
<keyword evidence="2" id="KW-0597">Phosphoprotein</keyword>
<evidence type="ECO:0000313" key="8">
    <source>
        <dbReference type="Proteomes" id="UP000823872"/>
    </source>
</evidence>
<evidence type="ECO:0008006" key="9">
    <source>
        <dbReference type="Google" id="ProtNLM"/>
    </source>
</evidence>
<evidence type="ECO:0000313" key="7">
    <source>
        <dbReference type="Ensembl" id="ENSFCTP00005061377.1"/>
    </source>
</evidence>
<feature type="region of interest" description="Disordered" evidence="4">
    <location>
        <begin position="123"/>
        <end position="176"/>
    </location>
</feature>
<evidence type="ECO:0000259" key="5">
    <source>
        <dbReference type="PROSITE" id="PS01179"/>
    </source>
</evidence>
<feature type="compositionally biased region" description="Low complexity" evidence="4">
    <location>
        <begin position="148"/>
        <end position="176"/>
    </location>
</feature>
<reference evidence="7" key="3">
    <citation type="submission" date="2025-09" db="UniProtKB">
        <authorList>
            <consortium name="Ensembl"/>
        </authorList>
    </citation>
    <scope>IDENTIFICATION</scope>
    <source>
        <strain evidence="7">breed Abyssinian</strain>
    </source>
</reference>
<dbReference type="InterPro" id="IPR011993">
    <property type="entry name" value="PH-like_dom_sf"/>
</dbReference>
<evidence type="ECO:0000256" key="1">
    <source>
        <dbReference type="ARBA" id="ARBA00022448"/>
    </source>
</evidence>
<feature type="compositionally biased region" description="Low complexity" evidence="4">
    <location>
        <begin position="372"/>
        <end position="385"/>
    </location>
</feature>
<dbReference type="PANTHER" id="PTHR12345:SF9">
    <property type="entry name" value="AMYLOID-BETA A4 PRECURSOR PROTEIN-BINDING FAMILY A MEMBER 3"/>
    <property type="match status" value="1"/>
</dbReference>
<evidence type="ECO:0000256" key="4">
    <source>
        <dbReference type="SAM" id="MobiDB-lite"/>
    </source>
</evidence>
<dbReference type="Ensembl" id="ENSFCTT00005092391.1">
    <property type="protein sequence ID" value="ENSFCTP00005061377.1"/>
    <property type="gene ID" value="ENSFCTG00005033583.1"/>
</dbReference>